<evidence type="ECO:0000256" key="2">
    <source>
        <dbReference type="ARBA" id="ARBA00022737"/>
    </source>
</evidence>
<dbReference type="CDD" id="cd05819">
    <property type="entry name" value="NHL"/>
    <property type="match status" value="1"/>
</dbReference>
<dbReference type="Gene3D" id="2.40.10.500">
    <property type="match status" value="1"/>
</dbReference>
<keyword evidence="2" id="KW-0677">Repeat</keyword>
<dbReference type="SUPFAM" id="SSF101898">
    <property type="entry name" value="NHL repeat"/>
    <property type="match status" value="1"/>
</dbReference>
<keyword evidence="3" id="KW-0325">Glycoprotein</keyword>
<keyword evidence="6" id="KW-1185">Reference proteome</keyword>
<dbReference type="InterPro" id="IPR001258">
    <property type="entry name" value="NHL_repeat"/>
</dbReference>
<accession>A0A816FXB3</accession>
<dbReference type="PANTHER" id="PTHR10680">
    <property type="entry name" value="PEPTIDYL-GLYCINE ALPHA-AMIDATING MONOOXYGENASE"/>
    <property type="match status" value="1"/>
</dbReference>
<proteinExistence type="predicted"/>
<reference evidence="5" key="1">
    <citation type="submission" date="2021-02" db="EMBL/GenBank/DDBJ databases">
        <authorList>
            <person name="Nowell W R."/>
        </authorList>
    </citation>
    <scope>NUCLEOTIDE SEQUENCE</scope>
</reference>
<evidence type="ECO:0000256" key="3">
    <source>
        <dbReference type="ARBA" id="ARBA00023180"/>
    </source>
</evidence>
<dbReference type="Pfam" id="PF01436">
    <property type="entry name" value="NHL"/>
    <property type="match status" value="2"/>
</dbReference>
<sequence length="310" mass="34893">MSAFLSCVPVNVSTVWKQDGIRVAGCNEQNGSLGQVNLPRGIDIDDDFTLYIADHGFHRVVKWKLNATIGQVIAGGNGRGNGTDQLDYPTDVVIDRKKNTLIICDAVNSRLIRVFLHHNSETHPTIILKDFCLNLAIDSDGTIYISDHWHGVITRWNERESSTQIVAGGHGRGNNLDQLNSPTYFFVDQDYSIYVSDTDNHRVMKWVKDAKQGVVIVGGHDKGDKSTQLRSPKGLMIDNLNNIYVVDQENHRVMRFSQGSRQEIILFGGNGVGNKSNQFHTPEDITFDKQGNLYVTDYFNHRVQKFYIVN</sequence>
<dbReference type="InterPro" id="IPR011042">
    <property type="entry name" value="6-blade_b-propeller_TolB-like"/>
</dbReference>
<dbReference type="EMBL" id="CAJNOR010012404">
    <property type="protein sequence ID" value="CAF1667450.1"/>
    <property type="molecule type" value="Genomic_DNA"/>
</dbReference>
<evidence type="ECO:0000313" key="6">
    <source>
        <dbReference type="Proteomes" id="UP000663828"/>
    </source>
</evidence>
<feature type="repeat" description="NHL" evidence="4">
    <location>
        <begin position="228"/>
        <end position="259"/>
    </location>
</feature>
<organism evidence="5 6">
    <name type="scientific">Adineta ricciae</name>
    <name type="common">Rotifer</name>
    <dbReference type="NCBI Taxonomy" id="249248"/>
    <lineage>
        <taxon>Eukaryota</taxon>
        <taxon>Metazoa</taxon>
        <taxon>Spiralia</taxon>
        <taxon>Gnathifera</taxon>
        <taxon>Rotifera</taxon>
        <taxon>Eurotatoria</taxon>
        <taxon>Bdelloidea</taxon>
        <taxon>Adinetida</taxon>
        <taxon>Adinetidae</taxon>
        <taxon>Adineta</taxon>
    </lineage>
</organism>
<protein>
    <submittedName>
        <fullName evidence="5">Uncharacterized protein</fullName>
    </submittedName>
</protein>
<dbReference type="AlphaFoldDB" id="A0A816FXB3"/>
<dbReference type="PANTHER" id="PTHR10680:SF28">
    <property type="entry name" value="SMP-30_GLUCONOLACTONASE_LRE-LIKE REGION DOMAIN-CONTAINING PROTEIN"/>
    <property type="match status" value="1"/>
</dbReference>
<evidence type="ECO:0000313" key="5">
    <source>
        <dbReference type="EMBL" id="CAF1667450.1"/>
    </source>
</evidence>
<gene>
    <name evidence="5" type="ORF">XAT740_LOCUS58044</name>
</gene>
<dbReference type="Gene3D" id="2.120.10.30">
    <property type="entry name" value="TolB, C-terminal domain"/>
    <property type="match status" value="2"/>
</dbReference>
<dbReference type="PROSITE" id="PS51125">
    <property type="entry name" value="NHL"/>
    <property type="match status" value="2"/>
</dbReference>
<evidence type="ECO:0000256" key="1">
    <source>
        <dbReference type="ARBA" id="ARBA00022729"/>
    </source>
</evidence>
<feature type="repeat" description="NHL" evidence="4">
    <location>
        <begin position="278"/>
        <end position="306"/>
    </location>
</feature>
<keyword evidence="1" id="KW-0732">Signal</keyword>
<dbReference type="GO" id="GO:0005576">
    <property type="term" value="C:extracellular region"/>
    <property type="evidence" value="ECO:0007669"/>
    <property type="project" value="TreeGrafter"/>
</dbReference>
<comment type="caution">
    <text evidence="5">The sequence shown here is derived from an EMBL/GenBank/DDBJ whole genome shotgun (WGS) entry which is preliminary data.</text>
</comment>
<name>A0A816FXB3_ADIRI</name>
<evidence type="ECO:0000256" key="4">
    <source>
        <dbReference type="PROSITE-ProRule" id="PRU00504"/>
    </source>
</evidence>
<dbReference type="Proteomes" id="UP000663828">
    <property type="component" value="Unassembled WGS sequence"/>
</dbReference>